<keyword evidence="2" id="KW-1185">Reference proteome</keyword>
<gene>
    <name evidence="1" type="ORF">LQV63_27465</name>
</gene>
<proteinExistence type="predicted"/>
<reference evidence="1 2" key="1">
    <citation type="submission" date="2021-11" db="EMBL/GenBank/DDBJ databases">
        <title>Draft genome sequence of Paenibacillus profundus YoMME, a new Gram-positive bacteria with exoelectrogenic properties.</title>
        <authorList>
            <person name="Hubenova Y."/>
            <person name="Hubenova E."/>
            <person name="Manasiev Y."/>
            <person name="Peykov S."/>
            <person name="Mitov M."/>
        </authorList>
    </citation>
    <scope>NUCLEOTIDE SEQUENCE [LARGE SCALE GENOMIC DNA]</scope>
    <source>
        <strain evidence="1 2">YoMME</strain>
    </source>
</reference>
<name>A0ABS8YME9_9BACL</name>
<organism evidence="1 2">
    <name type="scientific">Paenibacillus profundus</name>
    <dbReference type="NCBI Taxonomy" id="1173085"/>
    <lineage>
        <taxon>Bacteria</taxon>
        <taxon>Bacillati</taxon>
        <taxon>Bacillota</taxon>
        <taxon>Bacilli</taxon>
        <taxon>Bacillales</taxon>
        <taxon>Paenibacillaceae</taxon>
        <taxon>Paenibacillus</taxon>
    </lineage>
</organism>
<evidence type="ECO:0000313" key="1">
    <source>
        <dbReference type="EMBL" id="MCE5173006.1"/>
    </source>
</evidence>
<dbReference type="InterPro" id="IPR008651">
    <property type="entry name" value="Uncharacterised_HicB"/>
</dbReference>
<dbReference type="EMBL" id="JAJNBZ010000039">
    <property type="protein sequence ID" value="MCE5173006.1"/>
    <property type="molecule type" value="Genomic_DNA"/>
</dbReference>
<protein>
    <submittedName>
        <fullName evidence="1">Type II toxin-antitoxin system HicB family antitoxin</fullName>
    </submittedName>
</protein>
<dbReference type="RefSeq" id="WP_157259431.1">
    <property type="nucleotide sequence ID" value="NZ_JAJNBZ010000039.1"/>
</dbReference>
<comment type="caution">
    <text evidence="1">The sequence shown here is derived from an EMBL/GenBank/DDBJ whole genome shotgun (WGS) entry which is preliminary data.</text>
</comment>
<dbReference type="Proteomes" id="UP001199916">
    <property type="component" value="Unassembled WGS sequence"/>
</dbReference>
<sequence>MAAADAFSGKFNVRIPKALHCQLSEKAERERRVALSI</sequence>
<evidence type="ECO:0000313" key="2">
    <source>
        <dbReference type="Proteomes" id="UP001199916"/>
    </source>
</evidence>
<accession>A0ABS8YME9</accession>
<dbReference type="Pfam" id="PF05534">
    <property type="entry name" value="HicB"/>
    <property type="match status" value="1"/>
</dbReference>